<dbReference type="EMBL" id="JARGYC010000042">
    <property type="protein sequence ID" value="MDF0602103.1"/>
    <property type="molecule type" value="Genomic_DNA"/>
</dbReference>
<dbReference type="InterPro" id="IPR050259">
    <property type="entry name" value="SDR"/>
</dbReference>
<comment type="similarity">
    <text evidence="1 3">Belongs to the short-chain dehydrogenases/reductases (SDR) family.</text>
</comment>
<evidence type="ECO:0000313" key="5">
    <source>
        <dbReference type="EMBL" id="MDF0602103.1"/>
    </source>
</evidence>
<dbReference type="CDD" id="cd05233">
    <property type="entry name" value="SDR_c"/>
    <property type="match status" value="1"/>
</dbReference>
<dbReference type="InterPro" id="IPR020904">
    <property type="entry name" value="Sc_DH/Rdtase_CS"/>
</dbReference>
<name>A0AAE3NQ48_9RHOB</name>
<dbReference type="PANTHER" id="PTHR42879">
    <property type="entry name" value="3-OXOACYL-(ACYL-CARRIER-PROTEIN) REDUCTASE"/>
    <property type="match status" value="1"/>
</dbReference>
<sequence>MQIEGKRALITGAAGGIGRAIAALYLRSGARLFLVDRDAARLDDVIGALAAEAPGRVDGCALDVTEEDAVHRMVSAAQESLGGIDVLVTSSGAISETEIEDMPLSEWRTILGANLDAVFLACRAVLPIMKRQGAGRIITISSQIGQRGAPRFTHYAAAKAGVIGFSKALAREAAPFGVLVNSIAPGPVLTSFNKNLRSETLDGTAAALPLGRAAEPEEIAGAALLLAASPHGDVFLGQTLGPNSGDVMP</sequence>
<dbReference type="PROSITE" id="PS00061">
    <property type="entry name" value="ADH_SHORT"/>
    <property type="match status" value="1"/>
</dbReference>
<dbReference type="GO" id="GO:0032787">
    <property type="term" value="P:monocarboxylic acid metabolic process"/>
    <property type="evidence" value="ECO:0007669"/>
    <property type="project" value="UniProtKB-ARBA"/>
</dbReference>
<dbReference type="RefSeq" id="WP_275568240.1">
    <property type="nucleotide sequence ID" value="NZ_JARGYC010000042.1"/>
</dbReference>
<gene>
    <name evidence="5" type="ORF">P1J78_15285</name>
</gene>
<dbReference type="PRINTS" id="PR00080">
    <property type="entry name" value="SDRFAMILY"/>
</dbReference>
<dbReference type="Gene3D" id="3.40.50.720">
    <property type="entry name" value="NAD(P)-binding Rossmann-like Domain"/>
    <property type="match status" value="1"/>
</dbReference>
<protein>
    <submittedName>
        <fullName evidence="5">SDR family NAD(P)-dependent oxidoreductase</fullName>
    </submittedName>
</protein>
<evidence type="ECO:0000313" key="6">
    <source>
        <dbReference type="Proteomes" id="UP001220964"/>
    </source>
</evidence>
<organism evidence="5 6">
    <name type="scientific">Psychromarinibacter sediminicola</name>
    <dbReference type="NCBI Taxonomy" id="3033385"/>
    <lineage>
        <taxon>Bacteria</taxon>
        <taxon>Pseudomonadati</taxon>
        <taxon>Pseudomonadota</taxon>
        <taxon>Alphaproteobacteria</taxon>
        <taxon>Rhodobacterales</taxon>
        <taxon>Paracoccaceae</taxon>
        <taxon>Psychromarinibacter</taxon>
    </lineage>
</organism>
<proteinExistence type="inferred from homology"/>
<dbReference type="InterPro" id="IPR036291">
    <property type="entry name" value="NAD(P)-bd_dom_sf"/>
</dbReference>
<evidence type="ECO:0000259" key="4">
    <source>
        <dbReference type="SMART" id="SM00822"/>
    </source>
</evidence>
<dbReference type="InterPro" id="IPR002347">
    <property type="entry name" value="SDR_fam"/>
</dbReference>
<dbReference type="SMART" id="SM00822">
    <property type="entry name" value="PKS_KR"/>
    <property type="match status" value="1"/>
</dbReference>
<keyword evidence="6" id="KW-1185">Reference proteome</keyword>
<comment type="caution">
    <text evidence="5">The sequence shown here is derived from an EMBL/GenBank/DDBJ whole genome shotgun (WGS) entry which is preliminary data.</text>
</comment>
<keyword evidence="2" id="KW-0560">Oxidoreductase</keyword>
<dbReference type="SUPFAM" id="SSF51735">
    <property type="entry name" value="NAD(P)-binding Rossmann-fold domains"/>
    <property type="match status" value="1"/>
</dbReference>
<dbReference type="PRINTS" id="PR00081">
    <property type="entry name" value="GDHRDH"/>
</dbReference>
<dbReference type="InterPro" id="IPR057326">
    <property type="entry name" value="KR_dom"/>
</dbReference>
<dbReference type="Pfam" id="PF00106">
    <property type="entry name" value="adh_short"/>
    <property type="match status" value="1"/>
</dbReference>
<evidence type="ECO:0000256" key="3">
    <source>
        <dbReference type="RuleBase" id="RU000363"/>
    </source>
</evidence>
<accession>A0AAE3NQ48</accession>
<dbReference type="FunFam" id="3.40.50.720:FF:000173">
    <property type="entry name" value="3-oxoacyl-[acyl-carrier protein] reductase"/>
    <property type="match status" value="1"/>
</dbReference>
<evidence type="ECO:0000256" key="1">
    <source>
        <dbReference type="ARBA" id="ARBA00006484"/>
    </source>
</evidence>
<reference evidence="5" key="1">
    <citation type="submission" date="2023-03" db="EMBL/GenBank/DDBJ databases">
        <title>Multiphase analysis and comparison of six strains from genera Psychromarinibacter, Lutimaribacter, and Maritimibacter, including a novel species: Psychromarinibacter sediminicola sp. nov.</title>
        <authorList>
            <person name="Wang Y.-H."/>
            <person name="Ye M.-Q."/>
            <person name="Du Z.-J."/>
        </authorList>
    </citation>
    <scope>NUCLEOTIDE SEQUENCE</scope>
    <source>
        <strain evidence="5">C21-152</strain>
    </source>
</reference>
<dbReference type="AlphaFoldDB" id="A0AAE3NQ48"/>
<feature type="domain" description="Ketoreductase" evidence="4">
    <location>
        <begin position="6"/>
        <end position="192"/>
    </location>
</feature>
<dbReference type="PANTHER" id="PTHR42879:SF2">
    <property type="entry name" value="3-OXOACYL-[ACYL-CARRIER-PROTEIN] REDUCTASE FABG"/>
    <property type="match status" value="1"/>
</dbReference>
<dbReference type="Proteomes" id="UP001220964">
    <property type="component" value="Unassembled WGS sequence"/>
</dbReference>
<dbReference type="GO" id="GO:0016491">
    <property type="term" value="F:oxidoreductase activity"/>
    <property type="evidence" value="ECO:0007669"/>
    <property type="project" value="UniProtKB-KW"/>
</dbReference>
<evidence type="ECO:0000256" key="2">
    <source>
        <dbReference type="ARBA" id="ARBA00023002"/>
    </source>
</evidence>